<accession>A0AAD6W4D7</accession>
<proteinExistence type="predicted"/>
<evidence type="ECO:0000313" key="2">
    <source>
        <dbReference type="Proteomes" id="UP001164929"/>
    </source>
</evidence>
<dbReference type="Proteomes" id="UP001164929">
    <property type="component" value="Chromosome 5"/>
</dbReference>
<evidence type="ECO:0000313" key="1">
    <source>
        <dbReference type="EMBL" id="KAJ6998191.1"/>
    </source>
</evidence>
<dbReference type="EMBL" id="JAQIZT010000005">
    <property type="protein sequence ID" value="KAJ6998191.1"/>
    <property type="molecule type" value="Genomic_DNA"/>
</dbReference>
<gene>
    <name evidence="1" type="ORF">NC653_014404</name>
</gene>
<organism evidence="1 2">
    <name type="scientific">Populus alba x Populus x berolinensis</name>
    <dbReference type="NCBI Taxonomy" id="444605"/>
    <lineage>
        <taxon>Eukaryota</taxon>
        <taxon>Viridiplantae</taxon>
        <taxon>Streptophyta</taxon>
        <taxon>Embryophyta</taxon>
        <taxon>Tracheophyta</taxon>
        <taxon>Spermatophyta</taxon>
        <taxon>Magnoliopsida</taxon>
        <taxon>eudicotyledons</taxon>
        <taxon>Gunneridae</taxon>
        <taxon>Pentapetalae</taxon>
        <taxon>rosids</taxon>
        <taxon>fabids</taxon>
        <taxon>Malpighiales</taxon>
        <taxon>Salicaceae</taxon>
        <taxon>Saliceae</taxon>
        <taxon>Populus</taxon>
    </lineage>
</organism>
<protein>
    <submittedName>
        <fullName evidence="1">Uncharacterized protein</fullName>
    </submittedName>
</protein>
<keyword evidence="2" id="KW-1185">Reference proteome</keyword>
<comment type="caution">
    <text evidence="1">The sequence shown here is derived from an EMBL/GenBank/DDBJ whole genome shotgun (WGS) entry which is preliminary data.</text>
</comment>
<sequence>MDWLFIDALSIGILVRHENMIYSLRRAIVVACCFLLLVGFLREEAAAPHQVHSCSSDPDIYLLNNINRMHAMNSSSLMALSSQGPVRCRLFGWRLHHFLHLYA</sequence>
<name>A0AAD6W4D7_9ROSI</name>
<dbReference type="AlphaFoldDB" id="A0AAD6W4D7"/>
<reference evidence="1" key="1">
    <citation type="journal article" date="2023" name="Mol. Ecol. Resour.">
        <title>Chromosome-level genome assembly of a triploid poplar Populus alba 'Berolinensis'.</title>
        <authorList>
            <person name="Chen S."/>
            <person name="Yu Y."/>
            <person name="Wang X."/>
            <person name="Wang S."/>
            <person name="Zhang T."/>
            <person name="Zhou Y."/>
            <person name="He R."/>
            <person name="Meng N."/>
            <person name="Wang Y."/>
            <person name="Liu W."/>
            <person name="Liu Z."/>
            <person name="Liu J."/>
            <person name="Guo Q."/>
            <person name="Huang H."/>
            <person name="Sederoff R.R."/>
            <person name="Wang G."/>
            <person name="Qu G."/>
            <person name="Chen S."/>
        </authorList>
    </citation>
    <scope>NUCLEOTIDE SEQUENCE</scope>
    <source>
        <strain evidence="1">SC-2020</strain>
    </source>
</reference>